<evidence type="ECO:0000313" key="1">
    <source>
        <dbReference type="EMBL" id="GAA0156404.1"/>
    </source>
</evidence>
<evidence type="ECO:0000313" key="2">
    <source>
        <dbReference type="Proteomes" id="UP001454036"/>
    </source>
</evidence>
<reference evidence="1 2" key="1">
    <citation type="submission" date="2024-01" db="EMBL/GenBank/DDBJ databases">
        <title>The complete chloroplast genome sequence of Lithospermum erythrorhizon: insights into the phylogenetic relationship among Boraginaceae species and the maternal lineages of purple gromwells.</title>
        <authorList>
            <person name="Okada T."/>
            <person name="Watanabe K."/>
        </authorList>
    </citation>
    <scope>NUCLEOTIDE SEQUENCE [LARGE SCALE GENOMIC DNA]</scope>
</reference>
<accession>A0AAV3PX83</accession>
<keyword evidence="2" id="KW-1185">Reference proteome</keyword>
<name>A0AAV3PX83_LITER</name>
<proteinExistence type="predicted"/>
<sequence length="193" mass="22335">MVLQLPMSDTLNNKSQVPLLLYFAREPSSNQKKRKKEKEEKNTKKIIVLSCLSNSWLAFWRLGHPHWTLVQQHHLDYLYFDIALICNTTNAIHSLRIVGRFDLVEVHSWAIQVSCITQDDEDSYVHSTRLVLHQITAQILQNTRMTSTPAGSFWICKQLHSFNGPALLLAYTSSIFVSSNHKYPSNSIYFVTW</sequence>
<protein>
    <submittedName>
        <fullName evidence="1">Uncharacterized protein</fullName>
    </submittedName>
</protein>
<organism evidence="1 2">
    <name type="scientific">Lithospermum erythrorhizon</name>
    <name type="common">Purple gromwell</name>
    <name type="synonym">Lithospermum officinale var. erythrorhizon</name>
    <dbReference type="NCBI Taxonomy" id="34254"/>
    <lineage>
        <taxon>Eukaryota</taxon>
        <taxon>Viridiplantae</taxon>
        <taxon>Streptophyta</taxon>
        <taxon>Embryophyta</taxon>
        <taxon>Tracheophyta</taxon>
        <taxon>Spermatophyta</taxon>
        <taxon>Magnoliopsida</taxon>
        <taxon>eudicotyledons</taxon>
        <taxon>Gunneridae</taxon>
        <taxon>Pentapetalae</taxon>
        <taxon>asterids</taxon>
        <taxon>lamiids</taxon>
        <taxon>Boraginales</taxon>
        <taxon>Boraginaceae</taxon>
        <taxon>Boraginoideae</taxon>
        <taxon>Lithospermeae</taxon>
        <taxon>Lithospermum</taxon>
    </lineage>
</organism>
<dbReference type="Proteomes" id="UP001454036">
    <property type="component" value="Unassembled WGS sequence"/>
</dbReference>
<dbReference type="AlphaFoldDB" id="A0AAV3PX83"/>
<dbReference type="EMBL" id="BAABME010002857">
    <property type="protein sequence ID" value="GAA0156404.1"/>
    <property type="molecule type" value="Genomic_DNA"/>
</dbReference>
<gene>
    <name evidence="1" type="ORF">LIER_13914</name>
</gene>
<comment type="caution">
    <text evidence="1">The sequence shown here is derived from an EMBL/GenBank/DDBJ whole genome shotgun (WGS) entry which is preliminary data.</text>
</comment>